<dbReference type="InterPro" id="IPR036938">
    <property type="entry name" value="PAP2/HPO_sf"/>
</dbReference>
<dbReference type="GO" id="GO:0004601">
    <property type="term" value="F:peroxidase activity"/>
    <property type="evidence" value="ECO:0007669"/>
    <property type="project" value="InterPro"/>
</dbReference>
<dbReference type="AlphaFoldDB" id="A0A9X1X7H1"/>
<dbReference type="RefSeq" id="WP_245132837.1">
    <property type="nucleotide sequence ID" value="NZ_JALJEJ010000013.1"/>
</dbReference>
<name>A0A9X1X7H1_9SPHI</name>
<evidence type="ECO:0000313" key="3">
    <source>
        <dbReference type="Proteomes" id="UP001139450"/>
    </source>
</evidence>
<reference evidence="2" key="1">
    <citation type="submission" date="2022-04" db="EMBL/GenBank/DDBJ databases">
        <title>Mucilaginibacter sp. RS28 isolated from freshwater.</title>
        <authorList>
            <person name="Ko S.-R."/>
        </authorList>
    </citation>
    <scope>NUCLEOTIDE SEQUENCE</scope>
    <source>
        <strain evidence="2">RS28</strain>
    </source>
</reference>
<dbReference type="CDD" id="cd03398">
    <property type="entry name" value="PAP2_haloperoxidase"/>
    <property type="match status" value="1"/>
</dbReference>
<dbReference type="SMART" id="SM00014">
    <property type="entry name" value="acidPPc"/>
    <property type="match status" value="1"/>
</dbReference>
<gene>
    <name evidence="2" type="ORF">MUY27_19175</name>
</gene>
<dbReference type="InterPro" id="IPR016119">
    <property type="entry name" value="Br/Cl_peroxidase_C"/>
</dbReference>
<dbReference type="EMBL" id="JALJEJ010000013">
    <property type="protein sequence ID" value="MCJ8211850.1"/>
    <property type="molecule type" value="Genomic_DNA"/>
</dbReference>
<dbReference type="Proteomes" id="UP001139450">
    <property type="component" value="Unassembled WGS sequence"/>
</dbReference>
<dbReference type="InterPro" id="IPR000326">
    <property type="entry name" value="PAP2/HPO"/>
</dbReference>
<protein>
    <submittedName>
        <fullName evidence="2">Phosphatase PAP2 family protein</fullName>
    </submittedName>
</protein>
<dbReference type="Gene3D" id="1.10.606.10">
    <property type="entry name" value="Vanadium-containing Chloroperoxidase, domain 2"/>
    <property type="match status" value="2"/>
</dbReference>
<dbReference type="PANTHER" id="PTHR34599">
    <property type="entry name" value="PEROXIDASE-RELATED"/>
    <property type="match status" value="1"/>
</dbReference>
<dbReference type="SUPFAM" id="SSF48317">
    <property type="entry name" value="Acid phosphatase/Vanadium-dependent haloperoxidase"/>
    <property type="match status" value="2"/>
</dbReference>
<dbReference type="InterPro" id="IPR052559">
    <property type="entry name" value="V-haloperoxidase"/>
</dbReference>
<keyword evidence="3" id="KW-1185">Reference proteome</keyword>
<dbReference type="PANTHER" id="PTHR34599:SF1">
    <property type="entry name" value="PHOSPHATIDIC ACID PHOSPHATASE TYPE 2_HALOPEROXIDASE DOMAIN-CONTAINING PROTEIN"/>
    <property type="match status" value="1"/>
</dbReference>
<sequence length="515" mass="56901">MSAKFNIIIFSLITGIVYCSCKKDIKERTNEYPALTPKNIDVNADTWKPVLLTGFSDLTVATPDAVNSPAYLADLNEIKALQSNITAEQKAIVNYWSAGSVLRWNEILRELVAKHNIPPYQNEDGTYPAPSSANPFAYPQFPFSNPPYAARSYAYISAAQYDALIAAWKFKKTYNRAAPYKNDANIQALIPKSDLPAYPSEDGVVAGTVVELMKLLFPTEIAFIEQKASEEKLYRMISGANTRSDWDAGVSLGKQVAAKFTTRARADRAGAAIGTPTIWAQLESQTAATGEMPWISLENPKRPPMLPLFGKVEPFLFDQATVATLRPGPPPSTKSDQFKKEADEVLYYCKNVTRERNAQVAFWADGAGTYTPAGHWDAIAADEFVKENWSEVRWARNMALLNMAMMDAVIVCWDTKYYYFNPRPSQFDTEIKTLTGIPNFPSYTSGHSNFSAAAATVLTHLLPERGTKFSDLAQSAAMSRLYGGIHYRTDCEVGLVTGAKVGQYAVNRAKTDGAE</sequence>
<feature type="domain" description="Phosphatidic acid phosphatase type 2/haloperoxidase" evidence="1">
    <location>
        <begin position="398"/>
        <end position="506"/>
    </location>
</feature>
<comment type="caution">
    <text evidence="2">The sequence shown here is derived from an EMBL/GenBank/DDBJ whole genome shotgun (WGS) entry which is preliminary data.</text>
</comment>
<dbReference type="Pfam" id="PF01569">
    <property type="entry name" value="PAP2"/>
    <property type="match status" value="1"/>
</dbReference>
<proteinExistence type="predicted"/>
<evidence type="ECO:0000313" key="2">
    <source>
        <dbReference type="EMBL" id="MCJ8211850.1"/>
    </source>
</evidence>
<accession>A0A9X1X7H1</accession>
<organism evidence="2 3">
    <name type="scientific">Mucilaginibacter straminoryzae</name>
    <dbReference type="NCBI Taxonomy" id="2932774"/>
    <lineage>
        <taxon>Bacteria</taxon>
        <taxon>Pseudomonadati</taxon>
        <taxon>Bacteroidota</taxon>
        <taxon>Sphingobacteriia</taxon>
        <taxon>Sphingobacteriales</taxon>
        <taxon>Sphingobacteriaceae</taxon>
        <taxon>Mucilaginibacter</taxon>
    </lineage>
</organism>
<evidence type="ECO:0000259" key="1">
    <source>
        <dbReference type="SMART" id="SM00014"/>
    </source>
</evidence>